<organism evidence="12 13">
    <name type="scientific">Sporisorium reilianum f. sp. reilianum</name>
    <dbReference type="NCBI Taxonomy" id="72559"/>
    <lineage>
        <taxon>Eukaryota</taxon>
        <taxon>Fungi</taxon>
        <taxon>Dikarya</taxon>
        <taxon>Basidiomycota</taxon>
        <taxon>Ustilaginomycotina</taxon>
        <taxon>Ustilaginomycetes</taxon>
        <taxon>Ustilaginales</taxon>
        <taxon>Ustilaginaceae</taxon>
        <taxon>Sporisorium</taxon>
    </lineage>
</organism>
<keyword evidence="5" id="KW-0136">Cellulose degradation</keyword>
<keyword evidence="8" id="KW-0624">Polysaccharide degradation</keyword>
<dbReference type="GO" id="GO:0030245">
    <property type="term" value="P:cellulose catabolic process"/>
    <property type="evidence" value="ECO:0007669"/>
    <property type="project" value="UniProtKB-KW"/>
</dbReference>
<reference evidence="12 13" key="1">
    <citation type="submission" date="2017-02" db="EMBL/GenBank/DDBJ databases">
        <authorList>
            <person name="Peterson S.W."/>
        </authorList>
    </citation>
    <scope>NUCLEOTIDE SEQUENCE [LARGE SCALE GENOMIC DNA]</scope>
    <source>
        <strain evidence="12 13">SRS1_H2-8</strain>
    </source>
</reference>
<keyword evidence="7" id="KW-0326">Glycosidase</keyword>
<feature type="region of interest" description="Disordered" evidence="9">
    <location>
        <begin position="229"/>
        <end position="260"/>
    </location>
</feature>
<feature type="domain" description="Glycosyl hydrolases family 45 active site" evidence="11">
    <location>
        <begin position="31"/>
        <end position="238"/>
    </location>
</feature>
<dbReference type="Pfam" id="PF02015">
    <property type="entry name" value="Glyco_hydro_45"/>
    <property type="match status" value="1"/>
</dbReference>
<dbReference type="PANTHER" id="PTHR39730:SF1">
    <property type="entry name" value="ENDOGLUCANASE 1"/>
    <property type="match status" value="1"/>
</dbReference>
<evidence type="ECO:0000256" key="3">
    <source>
        <dbReference type="ARBA" id="ARBA00012601"/>
    </source>
</evidence>
<dbReference type="InterPro" id="IPR036908">
    <property type="entry name" value="RlpA-like_sf"/>
</dbReference>
<evidence type="ECO:0000313" key="13">
    <source>
        <dbReference type="Proteomes" id="UP000239563"/>
    </source>
</evidence>
<dbReference type="PANTHER" id="PTHR39730">
    <property type="entry name" value="ENDOGLUCANASE 1"/>
    <property type="match status" value="1"/>
</dbReference>
<evidence type="ECO:0000256" key="2">
    <source>
        <dbReference type="ARBA" id="ARBA00007793"/>
    </source>
</evidence>
<feature type="chain" id="PRO_5014705554" description="cellulase" evidence="10">
    <location>
        <begin position="30"/>
        <end position="313"/>
    </location>
</feature>
<protein>
    <recommendedName>
        <fullName evidence="3">cellulase</fullName>
        <ecNumber evidence="3">3.2.1.4</ecNumber>
    </recommendedName>
</protein>
<evidence type="ECO:0000256" key="9">
    <source>
        <dbReference type="SAM" id="MobiDB-lite"/>
    </source>
</evidence>
<dbReference type="AlphaFoldDB" id="A0A2N8UCJ6"/>
<evidence type="ECO:0000256" key="6">
    <source>
        <dbReference type="ARBA" id="ARBA00023277"/>
    </source>
</evidence>
<keyword evidence="10" id="KW-0732">Signal</keyword>
<dbReference type="SUPFAM" id="SSF50685">
    <property type="entry name" value="Barwin-like endoglucanases"/>
    <property type="match status" value="1"/>
</dbReference>
<evidence type="ECO:0000256" key="5">
    <source>
        <dbReference type="ARBA" id="ARBA00023001"/>
    </source>
</evidence>
<keyword evidence="4" id="KW-0378">Hydrolase</keyword>
<dbReference type="InterPro" id="IPR052288">
    <property type="entry name" value="GH45_Enzymes"/>
</dbReference>
<accession>A0A2N8UCJ6</accession>
<feature type="compositionally biased region" description="Basic and acidic residues" evidence="9">
    <location>
        <begin position="230"/>
        <end position="243"/>
    </location>
</feature>
<name>A0A2N8UCJ6_9BASI</name>
<dbReference type="Proteomes" id="UP000239563">
    <property type="component" value="Chromosome VI"/>
</dbReference>
<dbReference type="EMBL" id="LT795059">
    <property type="protein sequence ID" value="SJX62725.1"/>
    <property type="molecule type" value="Genomic_DNA"/>
</dbReference>
<gene>
    <name evidence="12" type="ORF">SRS1_10982</name>
</gene>
<dbReference type="EC" id="3.2.1.4" evidence="3"/>
<evidence type="ECO:0000313" key="12">
    <source>
        <dbReference type="EMBL" id="SJX62725.1"/>
    </source>
</evidence>
<evidence type="ECO:0000259" key="11">
    <source>
        <dbReference type="Pfam" id="PF02015"/>
    </source>
</evidence>
<evidence type="ECO:0000256" key="1">
    <source>
        <dbReference type="ARBA" id="ARBA00000966"/>
    </source>
</evidence>
<evidence type="ECO:0000256" key="7">
    <source>
        <dbReference type="ARBA" id="ARBA00023295"/>
    </source>
</evidence>
<keyword evidence="6" id="KW-0119">Carbohydrate metabolism</keyword>
<evidence type="ECO:0000256" key="8">
    <source>
        <dbReference type="ARBA" id="ARBA00023326"/>
    </source>
</evidence>
<sequence>MVFSFHKSTLVIALTAASVGFFAPVAVKATDATMYYDCCKPSGSWMGKAPVYNPVATCLADGKTIVTGPKRDDPNSSGCGGGNEFQCSCQQPWTDAINPTVGYAFAAMTSTTESENECACYVATFSGAKSGKVNTLFYQVINDGGDVTSDGLDILVPGMGVGAMTQGCKNQWPNSDISKWGKQYGGLDRDAAGCKNLPEDLQHGCMWRMTDWGDSVTMQGKPQRVRCSKGHIDRTGCQRKDEPSTTFQGHYDSAHNGPAPDGYTPNPAVCNIGAGGNSKRTVSSNGQPFVARRHHQAHPVASRHASQASTCPV</sequence>
<comment type="catalytic activity">
    <reaction evidence="1">
        <text>Endohydrolysis of (1-&gt;4)-beta-D-glucosidic linkages in cellulose, lichenin and cereal beta-D-glucans.</text>
        <dbReference type="EC" id="3.2.1.4"/>
    </reaction>
</comment>
<dbReference type="Gene3D" id="2.40.40.10">
    <property type="entry name" value="RlpA-like domain"/>
    <property type="match status" value="1"/>
</dbReference>
<dbReference type="GO" id="GO:0008810">
    <property type="term" value="F:cellulase activity"/>
    <property type="evidence" value="ECO:0007669"/>
    <property type="project" value="UniProtKB-EC"/>
</dbReference>
<dbReference type="InterPro" id="IPR000334">
    <property type="entry name" value="Glyco_hydro_45"/>
</dbReference>
<comment type="similarity">
    <text evidence="2">Belongs to the glycosyl hydrolase 45 (cellulase K) family.</text>
</comment>
<evidence type="ECO:0000256" key="10">
    <source>
        <dbReference type="SAM" id="SignalP"/>
    </source>
</evidence>
<proteinExistence type="inferred from homology"/>
<evidence type="ECO:0000256" key="4">
    <source>
        <dbReference type="ARBA" id="ARBA00022801"/>
    </source>
</evidence>
<feature type="signal peptide" evidence="10">
    <location>
        <begin position="1"/>
        <end position="29"/>
    </location>
</feature>